<proteinExistence type="predicted"/>
<keyword evidence="1" id="KW-0732">Signal</keyword>
<dbReference type="RefSeq" id="WP_118581471.1">
    <property type="nucleotide sequence ID" value="NZ_JAAINN010000010.1"/>
</dbReference>
<accession>A0ABX2H512</accession>
<comment type="caution">
    <text evidence="2">The sequence shown here is derived from an EMBL/GenBank/DDBJ whole genome shotgun (WGS) entry which is preliminary data.</text>
</comment>
<organism evidence="2 3">
    <name type="scientific">Blautia faecis</name>
    <dbReference type="NCBI Taxonomy" id="871665"/>
    <lineage>
        <taxon>Bacteria</taxon>
        <taxon>Bacillati</taxon>
        <taxon>Bacillota</taxon>
        <taxon>Clostridia</taxon>
        <taxon>Lachnospirales</taxon>
        <taxon>Lachnospiraceae</taxon>
        <taxon>Blautia</taxon>
    </lineage>
</organism>
<evidence type="ECO:0008006" key="4">
    <source>
        <dbReference type="Google" id="ProtNLM"/>
    </source>
</evidence>
<keyword evidence="3" id="KW-1185">Reference proteome</keyword>
<evidence type="ECO:0000256" key="1">
    <source>
        <dbReference type="SAM" id="SignalP"/>
    </source>
</evidence>
<dbReference type="Proteomes" id="UP001644719">
    <property type="component" value="Unassembled WGS sequence"/>
</dbReference>
<reference evidence="2 3" key="1">
    <citation type="journal article" date="2020" name="Cell Host Microbe">
        <title>Functional and Genomic Variation between Human-Derived Isolates of Lachnospiraceae Reveals Inter- and Intra-Species Diversity.</title>
        <authorList>
            <person name="Sorbara M.T."/>
            <person name="Littmann E.R."/>
            <person name="Fontana E."/>
            <person name="Moody T.U."/>
            <person name="Kohout C.E."/>
            <person name="Gjonbalaj M."/>
            <person name="Eaton V."/>
            <person name="Seok R."/>
            <person name="Leiner I.M."/>
            <person name="Pamer E.G."/>
        </authorList>
    </citation>
    <scope>NUCLEOTIDE SEQUENCE [LARGE SCALE GENOMIC DNA]</scope>
    <source>
        <strain evidence="2 3">MSK.17.74</strain>
    </source>
</reference>
<sequence>MNKKMRLWVAGTVGVLMTGLMSVNAYALEEKDVIGTWYVNELSMGGDILFHPGVMGMEVTVDIKEGGQMETITSYSGEEPEADQSEWKIENDKLLMTYSDQTVECEYADGKITITADGTTMILSQEKEEYEPYVPGKPVENPTMEDFKGEWICTLMDAFGMQMPVNSELTGFEMMLSIQEDKSELIVIESGEEGRAELQGEMDGNILVLKTAAGDEAGTMLFSCDTMRLSLLDDGKLCFEPESDGSEEETSETDGEDFSVKTYFDKIDVVE</sequence>
<feature type="signal peptide" evidence="1">
    <location>
        <begin position="1"/>
        <end position="27"/>
    </location>
</feature>
<gene>
    <name evidence="2" type="ORF">G5B17_06030</name>
</gene>
<feature type="chain" id="PRO_5045697015" description="Lipocalin-like domain-containing protein" evidence="1">
    <location>
        <begin position="28"/>
        <end position="271"/>
    </location>
</feature>
<name>A0ABX2H512_9FIRM</name>
<evidence type="ECO:0000313" key="2">
    <source>
        <dbReference type="EMBL" id="NSG84996.1"/>
    </source>
</evidence>
<evidence type="ECO:0000313" key="3">
    <source>
        <dbReference type="Proteomes" id="UP001644719"/>
    </source>
</evidence>
<dbReference type="EMBL" id="JAAITS010000012">
    <property type="protein sequence ID" value="NSG84996.1"/>
    <property type="molecule type" value="Genomic_DNA"/>
</dbReference>
<protein>
    <recommendedName>
        <fullName evidence="4">Lipocalin-like domain-containing protein</fullName>
    </recommendedName>
</protein>
<dbReference type="GeneID" id="69514475"/>